<dbReference type="PANTHER" id="PTHR30383">
    <property type="entry name" value="THIOESTERASE 1/PROTEASE 1/LYSOPHOSPHOLIPASE L1"/>
    <property type="match status" value="1"/>
</dbReference>
<keyword evidence="1" id="KW-0732">Signal</keyword>
<evidence type="ECO:0000313" key="2">
    <source>
        <dbReference type="EMBL" id="AQU71196.1"/>
    </source>
</evidence>
<sequence length="287" mass="30783">MAASCAGLLVAAAALTGCTSSDGAGPEWTKAKAPPKPIWDRSPASIAAVGDSITRGFDACGVLSDCPEVSWATGTDDGVRSLALRLLGKPGAVERSWNYARSGASVAALPAQMGKAAGHEPDLVTVMMGANDACKDEADLMTPVDEFRTSFEESMRRLRADSPRTHVYVASVPDLKRLWSEGRENPLGRQIWKLGICASMLGDSQDMGAEAQQRRSTVQSRVVAYNKVLKDVCAKDLRCRYDGGAVFDFRFTGEQLSTWDWFHPSKNGQGKLADIAYRNVVAAKPPA</sequence>
<evidence type="ECO:0000256" key="1">
    <source>
        <dbReference type="SAM" id="SignalP"/>
    </source>
</evidence>
<dbReference type="Gene3D" id="3.40.50.1110">
    <property type="entry name" value="SGNH hydrolase"/>
    <property type="match status" value="1"/>
</dbReference>
<dbReference type="SUPFAM" id="SSF52266">
    <property type="entry name" value="SGNH hydrolase"/>
    <property type="match status" value="1"/>
</dbReference>
<keyword evidence="3" id="KW-1185">Reference proteome</keyword>
<evidence type="ECO:0000313" key="3">
    <source>
        <dbReference type="Proteomes" id="UP000189677"/>
    </source>
</evidence>
<name>A0A1U9R3Y4_STRNV</name>
<protein>
    <submittedName>
        <fullName evidence="2">Uncharacterized protein</fullName>
    </submittedName>
</protein>
<dbReference type="EMBL" id="CP018047">
    <property type="protein sequence ID" value="AQU71196.1"/>
    <property type="molecule type" value="Genomic_DNA"/>
</dbReference>
<proteinExistence type="predicted"/>
<dbReference type="Proteomes" id="UP000189677">
    <property type="component" value="Chromosome"/>
</dbReference>
<dbReference type="InterPro" id="IPR036514">
    <property type="entry name" value="SGNH_hydro_sf"/>
</dbReference>
<gene>
    <name evidence="2" type="ORF">BBN63_24400</name>
</gene>
<dbReference type="InterPro" id="IPR051532">
    <property type="entry name" value="Ester_Hydrolysis_Enzymes"/>
</dbReference>
<dbReference type="Pfam" id="PF00657">
    <property type="entry name" value="Lipase_GDSL"/>
    <property type="match status" value="1"/>
</dbReference>
<dbReference type="InterPro" id="IPR001087">
    <property type="entry name" value="GDSL"/>
</dbReference>
<dbReference type="KEGG" id="snw:BBN63_24400"/>
<dbReference type="GO" id="GO:0016788">
    <property type="term" value="F:hydrolase activity, acting on ester bonds"/>
    <property type="evidence" value="ECO:0007669"/>
    <property type="project" value="InterPro"/>
</dbReference>
<reference evidence="2 3" key="1">
    <citation type="submission" date="2016-11" db="EMBL/GenBank/DDBJ databases">
        <title>Complete genome sequence of Streptomyces niveus SCSIO 3406.</title>
        <authorList>
            <person name="Zhu Q."/>
            <person name="Cheng W."/>
            <person name="Song Y."/>
            <person name="Li Q."/>
            <person name="Ju J."/>
        </authorList>
    </citation>
    <scope>NUCLEOTIDE SEQUENCE [LARGE SCALE GENOMIC DNA]</scope>
    <source>
        <strain evidence="2 3">SCSIO 3406</strain>
    </source>
</reference>
<feature type="signal peptide" evidence="1">
    <location>
        <begin position="1"/>
        <end position="23"/>
    </location>
</feature>
<organism evidence="2 3">
    <name type="scientific">Streptomyces niveus</name>
    <name type="common">Streptomyces spheroides</name>
    <dbReference type="NCBI Taxonomy" id="193462"/>
    <lineage>
        <taxon>Bacteria</taxon>
        <taxon>Bacillati</taxon>
        <taxon>Actinomycetota</taxon>
        <taxon>Actinomycetes</taxon>
        <taxon>Kitasatosporales</taxon>
        <taxon>Streptomycetaceae</taxon>
        <taxon>Streptomyces</taxon>
    </lineage>
</organism>
<feature type="chain" id="PRO_5011962340" evidence="1">
    <location>
        <begin position="24"/>
        <end position="287"/>
    </location>
</feature>
<accession>A0A1U9R3Y4</accession>
<dbReference type="AlphaFoldDB" id="A0A1U9R3Y4"/>